<dbReference type="GO" id="GO:0048364">
    <property type="term" value="P:root development"/>
    <property type="evidence" value="ECO:0007669"/>
    <property type="project" value="InterPro"/>
</dbReference>
<comment type="caution">
    <text evidence="1">The sequence shown here is derived from an EMBL/GenBank/DDBJ whole genome shotgun (WGS) entry which is preliminary data.</text>
</comment>
<dbReference type="AlphaFoldDB" id="A0AAD4V0N2"/>
<evidence type="ECO:0000313" key="1">
    <source>
        <dbReference type="EMBL" id="KAI5315197.1"/>
    </source>
</evidence>
<organism evidence="1 2">
    <name type="scientific">Prunus dulcis</name>
    <name type="common">Almond</name>
    <name type="synonym">Amygdalus dulcis</name>
    <dbReference type="NCBI Taxonomy" id="3755"/>
    <lineage>
        <taxon>Eukaryota</taxon>
        <taxon>Viridiplantae</taxon>
        <taxon>Streptophyta</taxon>
        <taxon>Embryophyta</taxon>
        <taxon>Tracheophyta</taxon>
        <taxon>Spermatophyta</taxon>
        <taxon>Magnoliopsida</taxon>
        <taxon>eudicotyledons</taxon>
        <taxon>Gunneridae</taxon>
        <taxon>Pentapetalae</taxon>
        <taxon>rosids</taxon>
        <taxon>fabids</taxon>
        <taxon>Rosales</taxon>
        <taxon>Rosaceae</taxon>
        <taxon>Amygdaloideae</taxon>
        <taxon>Amygdaleae</taxon>
        <taxon>Prunus</taxon>
    </lineage>
</organism>
<protein>
    <submittedName>
        <fullName evidence="1">Uncharacterized protein</fullName>
    </submittedName>
</protein>
<dbReference type="Pfam" id="PF03087">
    <property type="entry name" value="BPS1"/>
    <property type="match status" value="1"/>
</dbReference>
<sequence length="117" mass="13034">MMKKAIQKALGNLKGASPSSKEIEAMAMVSMLKEGKQLLQFKSMFSFISGPNTQSKQSGWSLFSNLMHRKRVPAYKEEETYANVDGALSSFVGHKATKSDNIIENTQNQMQNLELCL</sequence>
<accession>A0AAD4V0N2</accession>
<evidence type="ECO:0000313" key="2">
    <source>
        <dbReference type="Proteomes" id="UP001054821"/>
    </source>
</evidence>
<dbReference type="GO" id="GO:0048367">
    <property type="term" value="P:shoot system development"/>
    <property type="evidence" value="ECO:0007669"/>
    <property type="project" value="InterPro"/>
</dbReference>
<dbReference type="Proteomes" id="UP001054821">
    <property type="component" value="Chromosome 8"/>
</dbReference>
<gene>
    <name evidence="1" type="ORF">L3X38_044373</name>
</gene>
<dbReference type="InterPro" id="IPR004320">
    <property type="entry name" value="BPS1_pln"/>
</dbReference>
<dbReference type="EMBL" id="JAJFAZ020000008">
    <property type="protein sequence ID" value="KAI5315197.1"/>
    <property type="molecule type" value="Genomic_DNA"/>
</dbReference>
<keyword evidence="2" id="KW-1185">Reference proteome</keyword>
<proteinExistence type="predicted"/>
<reference evidence="1 2" key="1">
    <citation type="journal article" date="2022" name="G3 (Bethesda)">
        <title>Whole-genome sequence and methylome profiling of the almond [Prunus dulcis (Mill.) D.A. Webb] cultivar 'Nonpareil'.</title>
        <authorList>
            <person name="D'Amico-Willman K.M."/>
            <person name="Ouma W.Z."/>
            <person name="Meulia T."/>
            <person name="Sideli G.M."/>
            <person name="Gradziel T.M."/>
            <person name="Fresnedo-Ramirez J."/>
        </authorList>
    </citation>
    <scope>NUCLEOTIDE SEQUENCE [LARGE SCALE GENOMIC DNA]</scope>
    <source>
        <strain evidence="1">Clone GOH B32 T37-40</strain>
    </source>
</reference>
<name>A0AAD4V0N2_PRUDU</name>